<proteinExistence type="predicted"/>
<dbReference type="RefSeq" id="WP_306972133.1">
    <property type="nucleotide sequence ID" value="NZ_JAUSZV010000003.1"/>
</dbReference>
<evidence type="ECO:0000313" key="2">
    <source>
        <dbReference type="Proteomes" id="UP001234216"/>
    </source>
</evidence>
<gene>
    <name evidence="1" type="ORF">QFZ22_000535</name>
</gene>
<organism evidence="1 2">
    <name type="scientific">Streptomyces canus</name>
    <dbReference type="NCBI Taxonomy" id="58343"/>
    <lineage>
        <taxon>Bacteria</taxon>
        <taxon>Bacillati</taxon>
        <taxon>Actinomycetota</taxon>
        <taxon>Actinomycetes</taxon>
        <taxon>Kitasatosporales</taxon>
        <taxon>Streptomycetaceae</taxon>
        <taxon>Streptomyces</taxon>
        <taxon>Streptomyces aurantiacus group</taxon>
    </lineage>
</organism>
<name>A0AAW8F607_9ACTN</name>
<protein>
    <submittedName>
        <fullName evidence="1">Uncharacterized protein</fullName>
    </submittedName>
</protein>
<dbReference type="EMBL" id="JAUSZV010000003">
    <property type="protein sequence ID" value="MDQ0904550.1"/>
    <property type="molecule type" value="Genomic_DNA"/>
</dbReference>
<sequence length="84" mass="9336">MSDFEIHLETAQLELEPFGRHTISHAPAVSAPEPRIPVVQPQQRGSLARVEFAQFYEQHMAKLVRHLLRQGAGGHEAAAGCLRL</sequence>
<reference evidence="1" key="1">
    <citation type="submission" date="2023-07" db="EMBL/GenBank/DDBJ databases">
        <title>Comparative genomics of wheat-associated soil bacteria to identify genetic determinants of phenazine resistance.</title>
        <authorList>
            <person name="Mouncey N."/>
        </authorList>
    </citation>
    <scope>NUCLEOTIDE SEQUENCE</scope>
    <source>
        <strain evidence="1">V4I22</strain>
    </source>
</reference>
<dbReference type="AlphaFoldDB" id="A0AAW8F607"/>
<dbReference type="Proteomes" id="UP001234216">
    <property type="component" value="Unassembled WGS sequence"/>
</dbReference>
<comment type="caution">
    <text evidence="1">The sequence shown here is derived from an EMBL/GenBank/DDBJ whole genome shotgun (WGS) entry which is preliminary data.</text>
</comment>
<accession>A0AAW8F607</accession>
<evidence type="ECO:0000313" key="1">
    <source>
        <dbReference type="EMBL" id="MDQ0904550.1"/>
    </source>
</evidence>